<dbReference type="AlphaFoldDB" id="A0AAV7T8F4"/>
<protein>
    <submittedName>
        <fullName evidence="1">Uncharacterized protein</fullName>
    </submittedName>
</protein>
<reference evidence="1" key="1">
    <citation type="journal article" date="2022" name="bioRxiv">
        <title>Sequencing and chromosome-scale assembly of the giantPleurodeles waltlgenome.</title>
        <authorList>
            <person name="Brown T."/>
            <person name="Elewa A."/>
            <person name="Iarovenko S."/>
            <person name="Subramanian E."/>
            <person name="Araus A.J."/>
            <person name="Petzold A."/>
            <person name="Susuki M."/>
            <person name="Suzuki K.-i.T."/>
            <person name="Hayashi T."/>
            <person name="Toyoda A."/>
            <person name="Oliveira C."/>
            <person name="Osipova E."/>
            <person name="Leigh N.D."/>
            <person name="Simon A."/>
            <person name="Yun M.H."/>
        </authorList>
    </citation>
    <scope>NUCLEOTIDE SEQUENCE</scope>
    <source>
        <strain evidence="1">20211129_DDA</strain>
        <tissue evidence="1">Liver</tissue>
    </source>
</reference>
<dbReference type="EMBL" id="JANPWB010000007">
    <property type="protein sequence ID" value="KAJ1172708.1"/>
    <property type="molecule type" value="Genomic_DNA"/>
</dbReference>
<evidence type="ECO:0000313" key="1">
    <source>
        <dbReference type="EMBL" id="KAJ1172708.1"/>
    </source>
</evidence>
<organism evidence="1 2">
    <name type="scientific">Pleurodeles waltl</name>
    <name type="common">Iberian ribbed newt</name>
    <dbReference type="NCBI Taxonomy" id="8319"/>
    <lineage>
        <taxon>Eukaryota</taxon>
        <taxon>Metazoa</taxon>
        <taxon>Chordata</taxon>
        <taxon>Craniata</taxon>
        <taxon>Vertebrata</taxon>
        <taxon>Euteleostomi</taxon>
        <taxon>Amphibia</taxon>
        <taxon>Batrachia</taxon>
        <taxon>Caudata</taxon>
        <taxon>Salamandroidea</taxon>
        <taxon>Salamandridae</taxon>
        <taxon>Pleurodelinae</taxon>
        <taxon>Pleurodeles</taxon>
    </lineage>
</organism>
<name>A0AAV7T8F4_PLEWA</name>
<accession>A0AAV7T8F4</accession>
<dbReference type="Proteomes" id="UP001066276">
    <property type="component" value="Chromosome 4_1"/>
</dbReference>
<comment type="caution">
    <text evidence="1">The sequence shown here is derived from an EMBL/GenBank/DDBJ whole genome shotgun (WGS) entry which is preliminary data.</text>
</comment>
<gene>
    <name evidence="1" type="ORF">NDU88_004552</name>
</gene>
<keyword evidence="2" id="KW-1185">Reference proteome</keyword>
<sequence length="130" mass="14250">MASQASDLACEAPPMFCAAGQKDLIRPTVLEQTWVWMTDPERAASVEVAEAVAVCAPPRAKKVAKISRRTGSKGNAMEVATVGLRKVKQVSVQCELVVRLGRSLLMRGLMEVVKEYCWVALTLLDSRYPE</sequence>
<evidence type="ECO:0000313" key="2">
    <source>
        <dbReference type="Proteomes" id="UP001066276"/>
    </source>
</evidence>
<proteinExistence type="predicted"/>